<dbReference type="NCBIfam" id="NF001911">
    <property type="entry name" value="PRK00685.1"/>
    <property type="match status" value="1"/>
</dbReference>
<dbReference type="PANTHER" id="PTHR43546:SF3">
    <property type="entry name" value="UPF0173 METAL-DEPENDENT HYDROLASE MJ1163"/>
    <property type="match status" value="1"/>
</dbReference>
<evidence type="ECO:0000313" key="5">
    <source>
        <dbReference type="EMBL" id="CAA2109594.1"/>
    </source>
</evidence>
<keyword evidence="3" id="KW-0732">Signal</keyword>
<dbReference type="EMBL" id="LR743508">
    <property type="protein sequence ID" value="CAA2109594.1"/>
    <property type="molecule type" value="Genomic_DNA"/>
</dbReference>
<dbReference type="InterPro" id="IPR022877">
    <property type="entry name" value="UPF0173"/>
</dbReference>
<comment type="similarity">
    <text evidence="2">Belongs to the UPF0173 family.</text>
</comment>
<dbReference type="Pfam" id="PF13483">
    <property type="entry name" value="Lactamase_B_3"/>
    <property type="match status" value="1"/>
</dbReference>
<dbReference type="PANTHER" id="PTHR43546">
    <property type="entry name" value="UPF0173 METAL-DEPENDENT HYDROLASE MJ1163-RELATED"/>
    <property type="match status" value="1"/>
</dbReference>
<feature type="domain" description="Metallo-beta-lactamase" evidence="4">
    <location>
        <begin position="50"/>
        <end position="252"/>
    </location>
</feature>
<protein>
    <recommendedName>
        <fullName evidence="2">UPF0173 metal-dependent hydrolase VVAX_05865</fullName>
    </recommendedName>
</protein>
<organism evidence="5">
    <name type="scientific">Variovorax paradoxus</name>
    <dbReference type="NCBI Taxonomy" id="34073"/>
    <lineage>
        <taxon>Bacteria</taxon>
        <taxon>Pseudomonadati</taxon>
        <taxon>Pseudomonadota</taxon>
        <taxon>Betaproteobacteria</taxon>
        <taxon>Burkholderiales</taxon>
        <taxon>Comamonadaceae</taxon>
        <taxon>Variovorax</taxon>
    </lineage>
</organism>
<dbReference type="GO" id="GO:0016787">
    <property type="term" value="F:hydrolase activity"/>
    <property type="evidence" value="ECO:0007669"/>
    <property type="project" value="UniProtKB-UniRule"/>
</dbReference>
<dbReference type="Gene3D" id="3.60.15.10">
    <property type="entry name" value="Ribonuclease Z/Hydroxyacylglutathione hydrolase-like"/>
    <property type="match status" value="1"/>
</dbReference>
<reference evidence="5" key="1">
    <citation type="submission" date="2019-12" db="EMBL/GenBank/DDBJ databases">
        <authorList>
            <person name="Cremers G."/>
        </authorList>
    </citation>
    <scope>NUCLEOTIDE SEQUENCE</scope>
    <source>
        <strain evidence="5">Vvax</strain>
    </source>
</reference>
<dbReference type="AlphaFoldDB" id="A0A679J7F6"/>
<evidence type="ECO:0000256" key="2">
    <source>
        <dbReference type="HAMAP-Rule" id="MF_00457"/>
    </source>
</evidence>
<name>A0A679J7F6_VARPD</name>
<feature type="signal peptide" evidence="3">
    <location>
        <begin position="1"/>
        <end position="31"/>
    </location>
</feature>
<dbReference type="InterPro" id="IPR036866">
    <property type="entry name" value="RibonucZ/Hydroxyglut_hydro"/>
</dbReference>
<dbReference type="PROSITE" id="PS51257">
    <property type="entry name" value="PROKAR_LIPOPROTEIN"/>
    <property type="match status" value="1"/>
</dbReference>
<gene>
    <name evidence="5" type="ORF">VVAX_05865</name>
</gene>
<dbReference type="InterPro" id="IPR050114">
    <property type="entry name" value="UPF0173_UPF0282_UlaG_hydrolase"/>
</dbReference>
<feature type="chain" id="PRO_5025457744" description="UPF0173 metal-dependent hydrolase VVAX_05865" evidence="3">
    <location>
        <begin position="32"/>
        <end position="288"/>
    </location>
</feature>
<keyword evidence="1 2" id="KW-0378">Hydrolase</keyword>
<accession>A0A679J7F6</accession>
<proteinExistence type="inferred from homology"/>
<evidence type="ECO:0000256" key="1">
    <source>
        <dbReference type="ARBA" id="ARBA00022801"/>
    </source>
</evidence>
<evidence type="ECO:0000259" key="4">
    <source>
        <dbReference type="SMART" id="SM00849"/>
    </source>
</evidence>
<dbReference type="RefSeq" id="WP_339093542.1">
    <property type="nucleotide sequence ID" value="NZ_LR743508.1"/>
</dbReference>
<dbReference type="HAMAP" id="MF_00457">
    <property type="entry name" value="UPF0173"/>
    <property type="match status" value="1"/>
</dbReference>
<evidence type="ECO:0000256" key="3">
    <source>
        <dbReference type="SAM" id="SignalP"/>
    </source>
</evidence>
<dbReference type="InterPro" id="IPR001279">
    <property type="entry name" value="Metallo-B-lactamas"/>
</dbReference>
<sequence length="288" mass="30602">MKRFKPLLAMMAATAAVLACVACTTAAPSNAAATATSPAAAGKTEVLWLGQSAFRISTPGGKVIVTDPWLRQNPLTPAKYKDLEALGKVDVLLVTHGHLDHFADAPALALLNRVPMYAPGDMNQTVGLLGILPPALVPRFNKGGTVTPAPGIKVTAVHAEHSSVIVWKNPATGKDEAHPGGEPVGFIIELENGFRIYHMGDTGPFADMAFIARYYKPDLVLMPIGGHFTMGPDDAAFVTREWLRPRFVIPMHYGANPLGKGTPEQYMRALGSSATRVLALQPGESASF</sequence>
<dbReference type="SUPFAM" id="SSF56281">
    <property type="entry name" value="Metallo-hydrolase/oxidoreductase"/>
    <property type="match status" value="1"/>
</dbReference>
<dbReference type="SMART" id="SM00849">
    <property type="entry name" value="Lactamase_B"/>
    <property type="match status" value="1"/>
</dbReference>